<organism evidence="1 2">
    <name type="scientific">Panagrolaimus davidi</name>
    <dbReference type="NCBI Taxonomy" id="227884"/>
    <lineage>
        <taxon>Eukaryota</taxon>
        <taxon>Metazoa</taxon>
        <taxon>Ecdysozoa</taxon>
        <taxon>Nematoda</taxon>
        <taxon>Chromadorea</taxon>
        <taxon>Rhabditida</taxon>
        <taxon>Tylenchina</taxon>
        <taxon>Panagrolaimomorpha</taxon>
        <taxon>Panagrolaimoidea</taxon>
        <taxon>Panagrolaimidae</taxon>
        <taxon>Panagrolaimus</taxon>
    </lineage>
</organism>
<keyword evidence="1" id="KW-1185">Reference proteome</keyword>
<dbReference type="AlphaFoldDB" id="A0A914PDY5"/>
<accession>A0A914PDY5</accession>
<proteinExistence type="predicted"/>
<evidence type="ECO:0000313" key="1">
    <source>
        <dbReference type="Proteomes" id="UP000887578"/>
    </source>
</evidence>
<evidence type="ECO:0000313" key="2">
    <source>
        <dbReference type="WBParaSite" id="PDA_v2.g137.t1"/>
    </source>
</evidence>
<protein>
    <submittedName>
        <fullName evidence="2">Uncharacterized protein</fullName>
    </submittedName>
</protein>
<sequence>MLPQIKTLPNTLNGILKKKADKIPVIDVLKIMSMPADQIKDEVDKNDKWKFTITNDSNNPVLIEFDNFNGKKNAQSPQFFMAMLLKEHNRAITNKLGEKPKELGFCLFDEFTDDERKRVEDGLTEACKLLKQECRFISLK</sequence>
<name>A0A914PDY5_9BILA</name>
<reference evidence="2" key="1">
    <citation type="submission" date="2022-11" db="UniProtKB">
        <authorList>
            <consortium name="WormBaseParasite"/>
        </authorList>
    </citation>
    <scope>IDENTIFICATION</scope>
</reference>
<dbReference type="WBParaSite" id="PDA_v2.g137.t1">
    <property type="protein sequence ID" value="PDA_v2.g137.t1"/>
    <property type="gene ID" value="PDA_v2.g137"/>
</dbReference>
<dbReference type="Proteomes" id="UP000887578">
    <property type="component" value="Unplaced"/>
</dbReference>